<dbReference type="EMBL" id="BAAAUG010000144">
    <property type="protein sequence ID" value="GAA3135770.1"/>
    <property type="molecule type" value="Genomic_DNA"/>
</dbReference>
<dbReference type="RefSeq" id="WP_344527146.1">
    <property type="nucleotide sequence ID" value="NZ_BAAAUG010000144.1"/>
</dbReference>
<dbReference type="Proteomes" id="UP001501637">
    <property type="component" value="Unassembled WGS sequence"/>
</dbReference>
<keyword evidence="2" id="KW-1185">Reference proteome</keyword>
<comment type="caution">
    <text evidence="1">The sequence shown here is derived from an EMBL/GenBank/DDBJ whole genome shotgun (WGS) entry which is preliminary data.</text>
</comment>
<organism evidence="1 2">
    <name type="scientific">Streptomyces rectiviolaceus</name>
    <dbReference type="NCBI Taxonomy" id="332591"/>
    <lineage>
        <taxon>Bacteria</taxon>
        <taxon>Bacillati</taxon>
        <taxon>Actinomycetota</taxon>
        <taxon>Actinomycetes</taxon>
        <taxon>Kitasatosporales</taxon>
        <taxon>Streptomycetaceae</taxon>
        <taxon>Streptomyces</taxon>
    </lineage>
</organism>
<evidence type="ECO:0000313" key="1">
    <source>
        <dbReference type="EMBL" id="GAA3135770.1"/>
    </source>
</evidence>
<proteinExistence type="predicted"/>
<accession>A0ABP6N4M2</accession>
<evidence type="ECO:0000313" key="2">
    <source>
        <dbReference type="Proteomes" id="UP001501637"/>
    </source>
</evidence>
<protein>
    <recommendedName>
        <fullName evidence="3">Alanine-rich protein</fullName>
    </recommendedName>
</protein>
<name>A0ABP6N4M2_9ACTN</name>
<reference evidence="2" key="1">
    <citation type="journal article" date="2019" name="Int. J. Syst. Evol. Microbiol.">
        <title>The Global Catalogue of Microorganisms (GCM) 10K type strain sequencing project: providing services to taxonomists for standard genome sequencing and annotation.</title>
        <authorList>
            <consortium name="The Broad Institute Genomics Platform"/>
            <consortium name="The Broad Institute Genome Sequencing Center for Infectious Disease"/>
            <person name="Wu L."/>
            <person name="Ma J."/>
        </authorList>
    </citation>
    <scope>NUCLEOTIDE SEQUENCE [LARGE SCALE GENOMIC DNA]</scope>
    <source>
        <strain evidence="2">JCM 9092</strain>
    </source>
</reference>
<gene>
    <name evidence="1" type="ORF">GCM10010449_65390</name>
</gene>
<evidence type="ECO:0008006" key="3">
    <source>
        <dbReference type="Google" id="ProtNLM"/>
    </source>
</evidence>
<sequence>MRTSAFLYPWDVVGDPAAPARIADLGVQQVTLASAYHSTRALTPRHPCHRIVTAEHAAVLYEPGDRWEGRELRPYAAGRWAPGDAYGEAAEALAGAGLDVHTWVVLAHNSRMGADRPDTSVVNAYGDRYPWAPCIAQPATRAYLVDLAAEAAVRPGARGTELESLGWYGLAHLHAHDKIAGVPLGEAGQYLMSLCFCADCREGYARQGLAPDELAAGVRRALEPVWRGDEPPGGWEAVEKLLGAETANATRAWREETARTLQEAAITAVRAAAPDGFQVLLHADPVAYHCGANAGVDPEHILSVADGVVVPCTGGAQALTPFDAHRTARTTLAANLTVVSGMGGSPATLAADAAHAATLGADELRLYHAGLASDADLAHVTKALAHLK</sequence>